<comment type="caution">
    <text evidence="2">The sequence shown here is derived from an EMBL/GenBank/DDBJ whole genome shotgun (WGS) entry which is preliminary data.</text>
</comment>
<dbReference type="RefSeq" id="WP_307258698.1">
    <property type="nucleotide sequence ID" value="NZ_JAUSUC010000062.1"/>
</dbReference>
<proteinExistence type="predicted"/>
<accession>A0AAJ1WHV9</accession>
<organism evidence="2 3">
    <name type="scientific">Oikeobacillus pervagus</name>
    <dbReference type="NCBI Taxonomy" id="1325931"/>
    <lineage>
        <taxon>Bacteria</taxon>
        <taxon>Bacillati</taxon>
        <taxon>Bacillota</taxon>
        <taxon>Bacilli</taxon>
        <taxon>Bacillales</taxon>
        <taxon>Bacillaceae</taxon>
        <taxon>Oikeobacillus</taxon>
    </lineage>
</organism>
<evidence type="ECO:0000256" key="1">
    <source>
        <dbReference type="SAM" id="Phobius"/>
    </source>
</evidence>
<gene>
    <name evidence="2" type="ORF">J2S13_003106</name>
</gene>
<evidence type="ECO:0000313" key="2">
    <source>
        <dbReference type="EMBL" id="MDQ0216632.1"/>
    </source>
</evidence>
<dbReference type="EMBL" id="JAUSUC010000062">
    <property type="protein sequence ID" value="MDQ0216632.1"/>
    <property type="molecule type" value="Genomic_DNA"/>
</dbReference>
<protein>
    <submittedName>
        <fullName evidence="2">Uncharacterized protein</fullName>
    </submittedName>
</protein>
<dbReference type="Proteomes" id="UP001237207">
    <property type="component" value="Unassembled WGS sequence"/>
</dbReference>
<feature type="transmembrane region" description="Helical" evidence="1">
    <location>
        <begin position="52"/>
        <end position="72"/>
    </location>
</feature>
<dbReference type="AlphaFoldDB" id="A0AAJ1WHV9"/>
<keyword evidence="1" id="KW-0812">Transmembrane</keyword>
<sequence length="598" mass="68600">MRNCPKCGTSMSENSSICSSCGTSIQGATKEETAASLETQSYKPPTKLNKKIWIPAIIFILLSGTAVSAFFFKKSAKSLYFISEYKSIQQQTEDWNQLYGESIEFQKETLKSPSSTKMELSGNIETGPAGAVSPETEMLQEILKEASISVQADQDPKKKASYYQTSLNIGKESVDAKLFQSEKQLGLQIPALYEKVLYLNLKEYGEFMRMMDPTYNGPEKLNLSQPNSAELLLSEKEKAYLAKRYGDFIDKELKDEHFSLEKNVKYEHKGEEMKLRKVSLQLSSEETKALLLKFLDQLIEDKKMHNMLWSRADKMIQSSMDEKLQVDSATFKEELVKGLKKTKSEIKDMKFPNGFQSDLLIDKKEQIIDRSVKITFNNEVNHVKFDIHTKNIPYDQDKRLKEIKVEAIDDKKDKVGFNITNDIDENKEKRKENLAITCLLEKDGNIDTELKFKIDSKYKGDPSEKHTVDRDFTFSIKDEDSPQISGKVAGKVKQSNDINIEKKYANQSFDIQMNFDDVDELEKINLKLDSKSKLKDVQLPSLEKDQKALNVMKLSDEDIMNIQQEVSINLYELMKKFGLMDPFEEDMNTMETETYSNL</sequence>
<evidence type="ECO:0000313" key="3">
    <source>
        <dbReference type="Proteomes" id="UP001237207"/>
    </source>
</evidence>
<reference evidence="2" key="1">
    <citation type="submission" date="2023-07" db="EMBL/GenBank/DDBJ databases">
        <title>Genomic Encyclopedia of Type Strains, Phase IV (KMG-IV): sequencing the most valuable type-strain genomes for metagenomic binning, comparative biology and taxonomic classification.</title>
        <authorList>
            <person name="Goeker M."/>
        </authorList>
    </citation>
    <scope>NUCLEOTIDE SEQUENCE</scope>
    <source>
        <strain evidence="2">DSM 23947</strain>
    </source>
</reference>
<keyword evidence="1" id="KW-1133">Transmembrane helix</keyword>
<name>A0AAJ1WHV9_9BACI</name>
<keyword evidence="3" id="KW-1185">Reference proteome</keyword>
<keyword evidence="1" id="KW-0472">Membrane</keyword>